<sequence length="120" mass="13562">MGKKVFIADDDPAIVDVVTIILEDAGYEVSSTVHGEDLMVLNHASLPDLFLLDIWMYGKDGRDICSHLKNNERTKHIPVIIVSAVRDVDRIAREYHADGFLAKPFEMDELLALIRHHLPD</sequence>
<dbReference type="PROSITE" id="PS50110">
    <property type="entry name" value="RESPONSE_REGULATORY"/>
    <property type="match status" value="1"/>
</dbReference>
<dbReference type="RefSeq" id="WP_160905432.1">
    <property type="nucleotide sequence ID" value="NZ_WVHS01000001.1"/>
</dbReference>
<dbReference type="InterPro" id="IPR001789">
    <property type="entry name" value="Sig_transdc_resp-reg_receiver"/>
</dbReference>
<dbReference type="GO" id="GO:0000160">
    <property type="term" value="P:phosphorelay signal transduction system"/>
    <property type="evidence" value="ECO:0007669"/>
    <property type="project" value="InterPro"/>
</dbReference>
<evidence type="ECO:0000256" key="2">
    <source>
        <dbReference type="PROSITE-ProRule" id="PRU00169"/>
    </source>
</evidence>
<dbReference type="AlphaFoldDB" id="A0A7K1XUL2"/>
<feature type="domain" description="Response regulatory" evidence="3">
    <location>
        <begin position="4"/>
        <end position="118"/>
    </location>
</feature>
<dbReference type="EMBL" id="WVHS01000001">
    <property type="protein sequence ID" value="MXV14459.1"/>
    <property type="molecule type" value="Genomic_DNA"/>
</dbReference>
<dbReference type="SUPFAM" id="SSF52172">
    <property type="entry name" value="CheY-like"/>
    <property type="match status" value="1"/>
</dbReference>
<dbReference type="Pfam" id="PF00072">
    <property type="entry name" value="Response_reg"/>
    <property type="match status" value="1"/>
</dbReference>
<dbReference type="PANTHER" id="PTHR44591">
    <property type="entry name" value="STRESS RESPONSE REGULATOR PROTEIN 1"/>
    <property type="match status" value="1"/>
</dbReference>
<dbReference type="Proteomes" id="UP000451233">
    <property type="component" value="Unassembled WGS sequence"/>
</dbReference>
<name>A0A7K1XUL2_9SPHI</name>
<evidence type="ECO:0000259" key="3">
    <source>
        <dbReference type="PROSITE" id="PS50110"/>
    </source>
</evidence>
<dbReference type="InterPro" id="IPR011006">
    <property type="entry name" value="CheY-like_superfamily"/>
</dbReference>
<organism evidence="4 5">
    <name type="scientific">Hufsiella ginkgonis</name>
    <dbReference type="NCBI Taxonomy" id="2695274"/>
    <lineage>
        <taxon>Bacteria</taxon>
        <taxon>Pseudomonadati</taxon>
        <taxon>Bacteroidota</taxon>
        <taxon>Sphingobacteriia</taxon>
        <taxon>Sphingobacteriales</taxon>
        <taxon>Sphingobacteriaceae</taxon>
        <taxon>Hufsiella</taxon>
    </lineage>
</organism>
<reference evidence="4 5" key="1">
    <citation type="submission" date="2019-11" db="EMBL/GenBank/DDBJ databases">
        <title>Pedobacter sp. HMF7056 Genome sequencing and assembly.</title>
        <authorList>
            <person name="Kang H."/>
            <person name="Kim H."/>
            <person name="Joh K."/>
        </authorList>
    </citation>
    <scope>NUCLEOTIDE SEQUENCE [LARGE SCALE GENOMIC DNA]</scope>
    <source>
        <strain evidence="4 5">HMF7056</strain>
    </source>
</reference>
<accession>A0A7K1XUL2</accession>
<dbReference type="PANTHER" id="PTHR44591:SF3">
    <property type="entry name" value="RESPONSE REGULATORY DOMAIN-CONTAINING PROTEIN"/>
    <property type="match status" value="1"/>
</dbReference>
<dbReference type="SMART" id="SM00448">
    <property type="entry name" value="REC"/>
    <property type="match status" value="1"/>
</dbReference>
<evidence type="ECO:0000313" key="5">
    <source>
        <dbReference type="Proteomes" id="UP000451233"/>
    </source>
</evidence>
<evidence type="ECO:0000256" key="1">
    <source>
        <dbReference type="ARBA" id="ARBA00022553"/>
    </source>
</evidence>
<keyword evidence="5" id="KW-1185">Reference proteome</keyword>
<proteinExistence type="predicted"/>
<dbReference type="Gene3D" id="3.40.50.2300">
    <property type="match status" value="1"/>
</dbReference>
<comment type="caution">
    <text evidence="4">The sequence shown here is derived from an EMBL/GenBank/DDBJ whole genome shotgun (WGS) entry which is preliminary data.</text>
</comment>
<keyword evidence="1 2" id="KW-0597">Phosphoprotein</keyword>
<gene>
    <name evidence="4" type="ORF">GS398_04050</name>
</gene>
<protein>
    <submittedName>
        <fullName evidence="4">Response regulator</fullName>
    </submittedName>
</protein>
<evidence type="ECO:0000313" key="4">
    <source>
        <dbReference type="EMBL" id="MXV14459.1"/>
    </source>
</evidence>
<feature type="modified residue" description="4-aspartylphosphate" evidence="2">
    <location>
        <position position="53"/>
    </location>
</feature>
<dbReference type="InterPro" id="IPR050595">
    <property type="entry name" value="Bact_response_regulator"/>
</dbReference>